<dbReference type="RefSeq" id="XP_056685630.1">
    <property type="nucleotide sequence ID" value="XM_056829652.1"/>
</dbReference>
<accession>A0ABM3QQL2</accession>
<feature type="domain" description="Endonuclease/exonuclease/phosphatase" evidence="1">
    <location>
        <begin position="5"/>
        <end position="92"/>
    </location>
</feature>
<dbReference type="InterPro" id="IPR005135">
    <property type="entry name" value="Endo/exonuclease/phosphatase"/>
</dbReference>
<dbReference type="InterPro" id="IPR036691">
    <property type="entry name" value="Endo/exonu/phosph_ase_sf"/>
</dbReference>
<keyword evidence="2" id="KW-1185">Reference proteome</keyword>
<reference evidence="2" key="1">
    <citation type="journal article" date="2021" name="Nat. Commun.">
        <title>Genomic analyses provide insights into spinach domestication and the genetic basis of agronomic traits.</title>
        <authorList>
            <person name="Cai X."/>
            <person name="Sun X."/>
            <person name="Xu C."/>
            <person name="Sun H."/>
            <person name="Wang X."/>
            <person name="Ge C."/>
            <person name="Zhang Z."/>
            <person name="Wang Q."/>
            <person name="Fei Z."/>
            <person name="Jiao C."/>
            <person name="Wang Q."/>
        </authorList>
    </citation>
    <scope>NUCLEOTIDE SEQUENCE [LARGE SCALE GENOMIC DNA]</scope>
    <source>
        <strain evidence="2">cv. Varoflay</strain>
    </source>
</reference>
<evidence type="ECO:0000313" key="3">
    <source>
        <dbReference type="RefSeq" id="XP_056685630.1"/>
    </source>
</evidence>
<sequence>MNTLAWNCRGIGNPRAVRALRNWCSSFGPDLLFISETKINKETVEKLKDKFGFDNAIGVSSRGLSGGLCMFWKSESVSFNLISLSQHHIAGDVVTSEGLSWRFIGLYEKKEGGADLERRAIPEFRDTLEACNLRDLGFEGQWFTWERGLSEETMGWSGKHFENLGKQIREVEKVLKEAQGREVSVENISVCLALEKNMDDLYDKQEAYWYLRSRVSDIKDGDRNTSYFHHKASQRRKRNEIKGLIDSTDEACKEVLSAFHTTITPNHNEALLKPFDKKEIFAAVCEMHPCKAPGPDGMHAIFYQKYWHIVGDDVSNHVCNILDGICSPEPVNNTNIILIPKVKSPTSLKEFRPIAL</sequence>
<organism evidence="2 3">
    <name type="scientific">Spinacia oleracea</name>
    <name type="common">Spinach</name>
    <dbReference type="NCBI Taxonomy" id="3562"/>
    <lineage>
        <taxon>Eukaryota</taxon>
        <taxon>Viridiplantae</taxon>
        <taxon>Streptophyta</taxon>
        <taxon>Embryophyta</taxon>
        <taxon>Tracheophyta</taxon>
        <taxon>Spermatophyta</taxon>
        <taxon>Magnoliopsida</taxon>
        <taxon>eudicotyledons</taxon>
        <taxon>Gunneridae</taxon>
        <taxon>Pentapetalae</taxon>
        <taxon>Caryophyllales</taxon>
        <taxon>Chenopodiaceae</taxon>
        <taxon>Chenopodioideae</taxon>
        <taxon>Anserineae</taxon>
        <taxon>Spinacia</taxon>
    </lineage>
</organism>
<protein>
    <recommendedName>
        <fullName evidence="1">Endonuclease/exonuclease/phosphatase domain-containing protein</fullName>
    </recommendedName>
</protein>
<dbReference type="Pfam" id="PF03372">
    <property type="entry name" value="Exo_endo_phos"/>
    <property type="match status" value="1"/>
</dbReference>
<dbReference type="Proteomes" id="UP000813463">
    <property type="component" value="Chromosome 5"/>
</dbReference>
<reference evidence="3" key="2">
    <citation type="submission" date="2025-08" db="UniProtKB">
        <authorList>
            <consortium name="RefSeq"/>
        </authorList>
    </citation>
    <scope>IDENTIFICATION</scope>
    <source>
        <tissue evidence="3">Leaf</tissue>
    </source>
</reference>
<proteinExistence type="predicted"/>
<evidence type="ECO:0000259" key="1">
    <source>
        <dbReference type="Pfam" id="PF03372"/>
    </source>
</evidence>
<dbReference type="PANTHER" id="PTHR35218:SF9">
    <property type="entry name" value="ENDONUCLEASE_EXONUCLEASE_PHOSPHATASE DOMAIN-CONTAINING PROTEIN"/>
    <property type="match status" value="1"/>
</dbReference>
<dbReference type="GeneID" id="130461519"/>
<dbReference type="Gene3D" id="3.60.10.10">
    <property type="entry name" value="Endonuclease/exonuclease/phosphatase"/>
    <property type="match status" value="1"/>
</dbReference>
<gene>
    <name evidence="3" type="primary">LOC130461519</name>
</gene>
<dbReference type="PANTHER" id="PTHR35218">
    <property type="entry name" value="RNASE H DOMAIN-CONTAINING PROTEIN"/>
    <property type="match status" value="1"/>
</dbReference>
<evidence type="ECO:0000313" key="2">
    <source>
        <dbReference type="Proteomes" id="UP000813463"/>
    </source>
</evidence>
<dbReference type="SUPFAM" id="SSF56219">
    <property type="entry name" value="DNase I-like"/>
    <property type="match status" value="1"/>
</dbReference>
<name>A0ABM3QQL2_SPIOL</name>